<protein>
    <submittedName>
        <fullName evidence="1">Uncharacterized protein</fullName>
    </submittedName>
</protein>
<gene>
    <name evidence="1" type="ORF">PACLA_8A079538</name>
</gene>
<comment type="caution">
    <text evidence="1">The sequence shown here is derived from an EMBL/GenBank/DDBJ whole genome shotgun (WGS) entry which is preliminary data.</text>
</comment>
<organism evidence="1 2">
    <name type="scientific">Paramuricea clavata</name>
    <name type="common">Red gorgonian</name>
    <name type="synonym">Violescent sea-whip</name>
    <dbReference type="NCBI Taxonomy" id="317549"/>
    <lineage>
        <taxon>Eukaryota</taxon>
        <taxon>Metazoa</taxon>
        <taxon>Cnidaria</taxon>
        <taxon>Anthozoa</taxon>
        <taxon>Octocorallia</taxon>
        <taxon>Malacalcyonacea</taxon>
        <taxon>Plexauridae</taxon>
        <taxon>Paramuricea</taxon>
    </lineage>
</organism>
<reference evidence="1" key="1">
    <citation type="submission" date="2020-04" db="EMBL/GenBank/DDBJ databases">
        <authorList>
            <person name="Alioto T."/>
            <person name="Alioto T."/>
            <person name="Gomez Garrido J."/>
        </authorList>
    </citation>
    <scope>NUCLEOTIDE SEQUENCE</scope>
    <source>
        <strain evidence="1">A484AB</strain>
    </source>
</reference>
<dbReference type="Proteomes" id="UP001152795">
    <property type="component" value="Unassembled WGS sequence"/>
</dbReference>
<dbReference type="AlphaFoldDB" id="A0A6S7I0W6"/>
<sequence length="337" mass="37059">MFSVLLVIALLSPSISWGADSPTCEDILSPSVDASICDDIRSAVFIFRYAIRDIDAKVKETVLTSLKEAQKILDSTVSTTIDDVRGMFSGTRRKRSTTDMQSEVRALAEQAAKNIDAAVITAETKIRSSITLAVLNADIQNEKIKTEALSLLRKVLNKRSIAKEDKLERRGTAYDVQAALSASSVEVKSAMKDAVTTSIQEYKKIMDFFASRLKILFQKANFKGNVDQAEQDIEELAIKASVSFIQFYDSSTTLAIGKAIKSVEGLMLKFNDIGNDNPDVLILVKILLEAAGIHVSEVVSETKQEVDGEIRTRIIADAEKMLTDYQTIEGIIKKHGV</sequence>
<evidence type="ECO:0000313" key="1">
    <source>
        <dbReference type="EMBL" id="CAB4000092.1"/>
    </source>
</evidence>
<accession>A0A6S7I0W6</accession>
<keyword evidence="2" id="KW-1185">Reference proteome</keyword>
<dbReference type="EMBL" id="CACRXK020003753">
    <property type="protein sequence ID" value="CAB4000092.1"/>
    <property type="molecule type" value="Genomic_DNA"/>
</dbReference>
<evidence type="ECO:0000313" key="2">
    <source>
        <dbReference type="Proteomes" id="UP001152795"/>
    </source>
</evidence>
<proteinExistence type="predicted"/>
<name>A0A6S7I0W6_PARCT</name>
<dbReference type="OrthoDB" id="10339329at2759"/>